<gene>
    <name evidence="4" type="ORF">Tci_011077</name>
</gene>
<evidence type="ECO:0000259" key="3">
    <source>
        <dbReference type="Pfam" id="PF13976"/>
    </source>
</evidence>
<sequence length="1147" mass="129535">MPRNQDSSRKTMNVEDTSFKAMVAIDGASFDWNYMADDEAPTNMALMDFLDSEKNNLSSTRRMRPGLGFASYNVVTPPPTGLFAPPTIDLSNLGLEEFQHLKFKGYGPKAILTKSGIVPISTARQSSSRTAAPVTAARPINTATPKPLVNVVKPRQNALQKSHSLSKRPFYQQTALKNINLNNKINTAKEIYPTSLTSKSMMEGMLHFGRGAKCGKIIDKDTIRTEATNDESMLWHRRLGHIRFKIFNKLVKENLVRGIFVGYSTISKAFRVYNTRTRKVEENLHITFLENKPMITGGGPQWLFDIDALLESMNYAQVPAGTNSNDFAGKGASCDACQSSLETGPSQDYILMPLWKDSSLFDSSSQDLDGHNKDKHGPSQESEFDNQERPNTESNTKNVNTARPSINIANVNDNTGSININTVSLPVNTATPTYANYLSDPLMPDLSILESLMMLMMIEMRVQRLTTIIWRQIEAIRLFLSYASFMDFTVYQMDVKSAFLYDTIEEEVYVSQPLGFVDPEFPDRCTSSTKKSLSTEFEQLMHKRFQMSSMGELTFFLGQQVEQRIDGIFLSQDKYICDILKKFGFSSVKSASTPMETHKPLSKDANGTDVVVYLYRFQVQPKVSHMHEVKRIFRYLNDQPTLGLWYPKDSPLELIAYSDRDYIDLKFVNQHNMVAYLEKSDDNTAFHQIVDFLSLCSINYALTVSPTIYASYIEQSWNTASSKTINYVKQIHAIVDCKAVVISESSVRSDLLIDDEDGITCLINDEIFENLTLMGYELLSTKLTFQKGGGDSVERDITTDASLVVAQDSDNIVKTLTTAMPNGDIPQGMYTGGSHRRQETMGGTSAQTRSERVLEQLNEPPLSEGHTPENGEGRMEHTFELTDTVPPTSYDLPLTRGYTPGSDEGRLKLLELMNICTTLSNKVTTLKNELSSTKAVYHKSFITLTKRVKKLKTQLNQKKSRAVIYSSDEEEPSLDIKDSLKQERMIGEINKDKNVNLVSEQGKVHKKAEPLKNNDDATVAKTLLNIKRSTAKDKGKGIMQETELPKKIKKREIREIKIYMRIVPDEEIAIDVIPLSTKPPVIVKDKIVKEGKISTYHIIRADESTKRYTSMINFLENINREYLETLWKLVKDKHGNTRPEKDYERVL</sequence>
<dbReference type="Pfam" id="PF13976">
    <property type="entry name" value="gag_pre-integrs"/>
    <property type="match status" value="1"/>
</dbReference>
<feature type="domain" description="Reverse transcriptase Ty1/copia-type" evidence="2">
    <location>
        <begin position="531"/>
        <end position="596"/>
    </location>
</feature>
<name>A0A6L2JQY3_TANCI</name>
<proteinExistence type="predicted"/>
<reference evidence="4" key="1">
    <citation type="journal article" date="2019" name="Sci. Rep.">
        <title>Draft genome of Tanacetum cinerariifolium, the natural source of mosquito coil.</title>
        <authorList>
            <person name="Yamashiro T."/>
            <person name="Shiraishi A."/>
            <person name="Satake H."/>
            <person name="Nakayama K."/>
        </authorList>
    </citation>
    <scope>NUCLEOTIDE SEQUENCE</scope>
</reference>
<evidence type="ECO:0000259" key="2">
    <source>
        <dbReference type="Pfam" id="PF07727"/>
    </source>
</evidence>
<dbReference type="Pfam" id="PF07727">
    <property type="entry name" value="RVT_2"/>
    <property type="match status" value="2"/>
</dbReference>
<protein>
    <recommendedName>
        <fullName evidence="5">Reverse transcriptase Ty1/copia-type domain-containing protein</fullName>
    </recommendedName>
</protein>
<evidence type="ECO:0008006" key="5">
    <source>
        <dbReference type="Google" id="ProtNLM"/>
    </source>
</evidence>
<comment type="caution">
    <text evidence="4">The sequence shown here is derived from an EMBL/GenBank/DDBJ whole genome shotgun (WGS) entry which is preliminary data.</text>
</comment>
<feature type="region of interest" description="Disordered" evidence="1">
    <location>
        <begin position="363"/>
        <end position="402"/>
    </location>
</feature>
<dbReference type="InterPro" id="IPR025724">
    <property type="entry name" value="GAG-pre-integrase_dom"/>
</dbReference>
<organism evidence="4">
    <name type="scientific">Tanacetum cinerariifolium</name>
    <name type="common">Dalmatian daisy</name>
    <name type="synonym">Chrysanthemum cinerariifolium</name>
    <dbReference type="NCBI Taxonomy" id="118510"/>
    <lineage>
        <taxon>Eukaryota</taxon>
        <taxon>Viridiplantae</taxon>
        <taxon>Streptophyta</taxon>
        <taxon>Embryophyta</taxon>
        <taxon>Tracheophyta</taxon>
        <taxon>Spermatophyta</taxon>
        <taxon>Magnoliopsida</taxon>
        <taxon>eudicotyledons</taxon>
        <taxon>Gunneridae</taxon>
        <taxon>Pentapetalae</taxon>
        <taxon>asterids</taxon>
        <taxon>campanulids</taxon>
        <taxon>Asterales</taxon>
        <taxon>Asteraceae</taxon>
        <taxon>Asteroideae</taxon>
        <taxon>Anthemideae</taxon>
        <taxon>Anthemidinae</taxon>
        <taxon>Tanacetum</taxon>
    </lineage>
</organism>
<dbReference type="PANTHER" id="PTHR11439">
    <property type="entry name" value="GAG-POL-RELATED RETROTRANSPOSON"/>
    <property type="match status" value="1"/>
</dbReference>
<dbReference type="EMBL" id="BKCJ010001132">
    <property type="protein sequence ID" value="GEU39099.1"/>
    <property type="molecule type" value="Genomic_DNA"/>
</dbReference>
<feature type="compositionally biased region" description="Basic and acidic residues" evidence="1">
    <location>
        <begin position="368"/>
        <end position="378"/>
    </location>
</feature>
<feature type="domain" description="Reverse transcriptase Ty1/copia-type" evidence="2">
    <location>
        <begin position="472"/>
        <end position="527"/>
    </location>
</feature>
<feature type="domain" description="GAG-pre-integrase" evidence="3">
    <location>
        <begin position="225"/>
        <end position="258"/>
    </location>
</feature>
<accession>A0A6L2JQY3</accession>
<feature type="compositionally biased region" description="Polar residues" evidence="1">
    <location>
        <begin position="392"/>
        <end position="402"/>
    </location>
</feature>
<evidence type="ECO:0000256" key="1">
    <source>
        <dbReference type="SAM" id="MobiDB-lite"/>
    </source>
</evidence>
<dbReference type="InterPro" id="IPR013103">
    <property type="entry name" value="RVT_2"/>
</dbReference>
<evidence type="ECO:0000313" key="4">
    <source>
        <dbReference type="EMBL" id="GEU39099.1"/>
    </source>
</evidence>
<dbReference type="AlphaFoldDB" id="A0A6L2JQY3"/>
<dbReference type="PANTHER" id="PTHR11439:SF483">
    <property type="entry name" value="PEPTIDE SYNTHASE GLIP-LIKE, PUTATIVE (AFU_ORTHOLOGUE AFUA_3G12920)-RELATED"/>
    <property type="match status" value="1"/>
</dbReference>